<dbReference type="SUPFAM" id="SSF53448">
    <property type="entry name" value="Nucleotide-diphospho-sugar transferases"/>
    <property type="match status" value="1"/>
</dbReference>
<sequence>MDNFGLVSIITPSYNSSSFIAETIESILSQTYLNWELLITDDCSTDRSVEIIERYIQRDSRIKLFRLEKNCGAGVCRNRSISEAKGRFIAFCDSDDRWRPEKLEKQLAFMREKDCALSYTSYMTCDESGKISSIVIGKRRETYFSMRCDNRIGCLTAVYDTEKVGKVFMPELRKRQDWGLWLTILRRCEVAYGLKEPLAIYRIHSNSISRNKGALMKYNISVYKTVLGYSPMASYLYFFILFLPSYFSKKVFLRLVNR</sequence>
<keyword evidence="1" id="KW-1133">Transmembrane helix</keyword>
<dbReference type="RefSeq" id="WP_005857330.1">
    <property type="nucleotide sequence ID" value="NZ_AP019729.1"/>
</dbReference>
<accession>A0A173R6G7</accession>
<dbReference type="EMBL" id="CYXP01000001">
    <property type="protein sequence ID" value="CUM73490.1"/>
    <property type="molecule type" value="Genomic_DNA"/>
</dbReference>
<dbReference type="PANTHER" id="PTHR22916">
    <property type="entry name" value="GLYCOSYLTRANSFERASE"/>
    <property type="match status" value="1"/>
</dbReference>
<evidence type="ECO:0000313" key="8">
    <source>
        <dbReference type="Proteomes" id="UP000441609"/>
    </source>
</evidence>
<keyword evidence="1" id="KW-0812">Transmembrane</keyword>
<reference evidence="3 6" key="1">
    <citation type="submission" date="2015-09" db="EMBL/GenBank/DDBJ databases">
        <authorList>
            <consortium name="Pathogen Informatics"/>
        </authorList>
    </citation>
    <scope>NUCLEOTIDE SEQUENCE [LARGE SCALE GENOMIC DNA]</scope>
    <source>
        <strain evidence="3 6">2789STDY5608872</strain>
    </source>
</reference>
<keyword evidence="3" id="KW-0328">Glycosyltransferase</keyword>
<feature type="domain" description="Glycosyltransferase 2-like" evidence="2">
    <location>
        <begin position="8"/>
        <end position="131"/>
    </location>
</feature>
<name>A0A173R6G7_PARDI</name>
<evidence type="ECO:0000313" key="3">
    <source>
        <dbReference type="EMBL" id="CUM73490.1"/>
    </source>
</evidence>
<dbReference type="Proteomes" id="UP000195950">
    <property type="component" value="Unassembled WGS sequence"/>
</dbReference>
<dbReference type="Proteomes" id="UP000095591">
    <property type="component" value="Unassembled WGS sequence"/>
</dbReference>
<dbReference type="PANTHER" id="PTHR22916:SF3">
    <property type="entry name" value="UDP-GLCNAC:BETAGAL BETA-1,3-N-ACETYLGLUCOSAMINYLTRANSFERASE-LIKE PROTEIN 1"/>
    <property type="match status" value="1"/>
</dbReference>
<evidence type="ECO:0000256" key="1">
    <source>
        <dbReference type="SAM" id="Phobius"/>
    </source>
</evidence>
<dbReference type="EMBL" id="WKMO01000004">
    <property type="protein sequence ID" value="MSB72969.1"/>
    <property type="molecule type" value="Genomic_DNA"/>
</dbReference>
<dbReference type="InterPro" id="IPR029044">
    <property type="entry name" value="Nucleotide-diphossugar_trans"/>
</dbReference>
<proteinExistence type="predicted"/>
<evidence type="ECO:0000259" key="2">
    <source>
        <dbReference type="Pfam" id="PF00535"/>
    </source>
</evidence>
<keyword evidence="1" id="KW-0472">Membrane</keyword>
<dbReference type="GO" id="GO:0050501">
    <property type="term" value="F:hyaluronan synthase activity"/>
    <property type="evidence" value="ECO:0007669"/>
    <property type="project" value="UniProtKB-EC"/>
</dbReference>
<dbReference type="EC" id="2.4.1.212" evidence="3"/>
<dbReference type="EMBL" id="NFJX01000008">
    <property type="protein sequence ID" value="OUP18822.1"/>
    <property type="molecule type" value="Genomic_DNA"/>
</dbReference>
<protein>
    <submittedName>
        <fullName evidence="5">Glycosyl transferase</fullName>
    </submittedName>
    <submittedName>
        <fullName evidence="4">Glycosyltransferase</fullName>
    </submittedName>
    <submittedName>
        <fullName evidence="3">Hyaluronan synthase</fullName>
        <ecNumber evidence="3">2.4.1.212</ecNumber>
    </submittedName>
</protein>
<evidence type="ECO:0000313" key="4">
    <source>
        <dbReference type="EMBL" id="MSB72969.1"/>
    </source>
</evidence>
<reference evidence="7" key="2">
    <citation type="submission" date="2017-04" db="EMBL/GenBank/DDBJ databases">
        <title>Function of individual gut microbiota members based on whole genome sequencing of pure cultures obtained from chicken caecum.</title>
        <authorList>
            <person name="Medvecky M."/>
            <person name="Cejkova D."/>
            <person name="Polansky O."/>
            <person name="Karasova D."/>
            <person name="Kubasova T."/>
            <person name="Cizek A."/>
            <person name="Rychlik I."/>
        </authorList>
    </citation>
    <scope>NUCLEOTIDE SEQUENCE [LARGE SCALE GENOMIC DNA]</scope>
    <source>
        <strain evidence="7">An199</strain>
    </source>
</reference>
<dbReference type="Gene3D" id="3.90.550.10">
    <property type="entry name" value="Spore Coat Polysaccharide Biosynthesis Protein SpsA, Chain A"/>
    <property type="match status" value="1"/>
</dbReference>
<dbReference type="Pfam" id="PF00535">
    <property type="entry name" value="Glycos_transf_2"/>
    <property type="match status" value="1"/>
</dbReference>
<feature type="transmembrane region" description="Helical" evidence="1">
    <location>
        <begin position="226"/>
        <end position="247"/>
    </location>
</feature>
<dbReference type="OrthoDB" id="9802649at2"/>
<evidence type="ECO:0000313" key="7">
    <source>
        <dbReference type="Proteomes" id="UP000195950"/>
    </source>
</evidence>
<dbReference type="Proteomes" id="UP000441609">
    <property type="component" value="Unassembled WGS sequence"/>
</dbReference>
<gene>
    <name evidence="3" type="primary">hyaD_1</name>
    <name evidence="5" type="ORF">B5F32_10385</name>
    <name evidence="3" type="ORF">ERS852429_00284</name>
    <name evidence="4" type="ORF">GKD70_06610</name>
</gene>
<evidence type="ECO:0000313" key="5">
    <source>
        <dbReference type="EMBL" id="OUP18822.1"/>
    </source>
</evidence>
<keyword evidence="3" id="KW-0808">Transferase</keyword>
<organism evidence="3 6">
    <name type="scientific">Parabacteroides distasonis</name>
    <dbReference type="NCBI Taxonomy" id="823"/>
    <lineage>
        <taxon>Bacteria</taxon>
        <taxon>Pseudomonadati</taxon>
        <taxon>Bacteroidota</taxon>
        <taxon>Bacteroidia</taxon>
        <taxon>Bacteroidales</taxon>
        <taxon>Tannerellaceae</taxon>
        <taxon>Parabacteroides</taxon>
    </lineage>
</organism>
<reference evidence="4 8" key="4">
    <citation type="journal article" date="2019" name="Nat. Med.">
        <title>A library of human gut bacterial isolates paired with longitudinal multiomics data enables mechanistic microbiome research.</title>
        <authorList>
            <person name="Poyet M."/>
            <person name="Groussin M."/>
            <person name="Gibbons S.M."/>
            <person name="Avila-Pacheco J."/>
            <person name="Jiang X."/>
            <person name="Kearney S.M."/>
            <person name="Perrotta A.R."/>
            <person name="Berdy B."/>
            <person name="Zhao S."/>
            <person name="Lieberman T.D."/>
            <person name="Swanson P.K."/>
            <person name="Smith M."/>
            <person name="Roesemann S."/>
            <person name="Alexander J.E."/>
            <person name="Rich S.A."/>
            <person name="Livny J."/>
            <person name="Vlamakis H."/>
            <person name="Clish C."/>
            <person name="Bullock K."/>
            <person name="Deik A."/>
            <person name="Scott J."/>
            <person name="Pierce K.A."/>
            <person name="Xavier R.J."/>
            <person name="Alm E.J."/>
        </authorList>
    </citation>
    <scope>NUCLEOTIDE SEQUENCE [LARGE SCALE GENOMIC DNA]</scope>
    <source>
        <strain evidence="4 8">BIOML-A20</strain>
    </source>
</reference>
<dbReference type="InterPro" id="IPR001173">
    <property type="entry name" value="Glyco_trans_2-like"/>
</dbReference>
<dbReference type="AlphaFoldDB" id="A0A173R6G7"/>
<evidence type="ECO:0000313" key="6">
    <source>
        <dbReference type="Proteomes" id="UP000095591"/>
    </source>
</evidence>
<reference evidence="5" key="3">
    <citation type="journal article" date="2018" name="BMC Genomics">
        <title>Whole genome sequencing and function prediction of 133 gut anaerobes isolated from chicken caecum in pure cultures.</title>
        <authorList>
            <person name="Medvecky M."/>
            <person name="Cejkova D."/>
            <person name="Polansky O."/>
            <person name="Karasova D."/>
            <person name="Kubasova T."/>
            <person name="Cizek A."/>
            <person name="Rychlik I."/>
        </authorList>
    </citation>
    <scope>NUCLEOTIDE SEQUENCE</scope>
    <source>
        <strain evidence="5">An199</strain>
    </source>
</reference>